<dbReference type="PATRIC" id="fig|1423734.3.peg.611"/>
<protein>
    <submittedName>
        <fullName evidence="2">Lipoate--protein ligase A</fullName>
    </submittedName>
</protein>
<organism evidence="2 3">
    <name type="scientific">Agrilactobacillus composti DSM 18527 = JCM 14202</name>
    <dbReference type="NCBI Taxonomy" id="1423734"/>
    <lineage>
        <taxon>Bacteria</taxon>
        <taxon>Bacillati</taxon>
        <taxon>Bacillota</taxon>
        <taxon>Bacilli</taxon>
        <taxon>Lactobacillales</taxon>
        <taxon>Lactobacillaceae</taxon>
        <taxon>Agrilactobacillus</taxon>
    </lineage>
</organism>
<dbReference type="GO" id="GO:0016740">
    <property type="term" value="F:transferase activity"/>
    <property type="evidence" value="ECO:0007669"/>
    <property type="project" value="UniProtKB-ARBA"/>
</dbReference>
<sequence length="276" mass="31330">MHRYQQNPFVVADIDYQPGDNLNSFADTNAMLRYSDQFNQPLIHFWRLTDTIILGMMDTKLPYFKTALTTLAKKDYHYFVRNSGGLAVASDAGILNVSLFLPQFKDQGIDVAYNQMVKWVKDSFASPDYPIEAYEITRSYCPGTFDLSIHGQKFGGISQRRVAGGVAVMLYLSVNGDQDYRSGALKAFYTQGLQGTPTKWHFPDIDPNVMANLDSLLQRPLTVAQVKSALLTNFEANGLLSTTKRFADIAQEPEYQLYFERAHQQLVQRNQRDLPK</sequence>
<dbReference type="InterPro" id="IPR004143">
    <property type="entry name" value="BPL_LPL_catalytic"/>
</dbReference>
<dbReference type="STRING" id="1423734.FC83_GL000605"/>
<name>A0A0R1XMQ6_9LACO</name>
<gene>
    <name evidence="2" type="ORF">FC83_GL000605</name>
</gene>
<reference evidence="2 3" key="1">
    <citation type="journal article" date="2015" name="Genome Announc.">
        <title>Expanding the biotechnology potential of lactobacilli through comparative genomics of 213 strains and associated genera.</title>
        <authorList>
            <person name="Sun Z."/>
            <person name="Harris H.M."/>
            <person name="McCann A."/>
            <person name="Guo C."/>
            <person name="Argimon S."/>
            <person name="Zhang W."/>
            <person name="Yang X."/>
            <person name="Jeffery I.B."/>
            <person name="Cooney J.C."/>
            <person name="Kagawa T.F."/>
            <person name="Liu W."/>
            <person name="Song Y."/>
            <person name="Salvetti E."/>
            <person name="Wrobel A."/>
            <person name="Rasinkangas P."/>
            <person name="Parkhill J."/>
            <person name="Rea M.C."/>
            <person name="O'Sullivan O."/>
            <person name="Ritari J."/>
            <person name="Douillard F.P."/>
            <person name="Paul Ross R."/>
            <person name="Yang R."/>
            <person name="Briner A.E."/>
            <person name="Felis G.E."/>
            <person name="de Vos W.M."/>
            <person name="Barrangou R."/>
            <person name="Klaenhammer T.R."/>
            <person name="Caufield P.W."/>
            <person name="Cui Y."/>
            <person name="Zhang H."/>
            <person name="O'Toole P.W."/>
        </authorList>
    </citation>
    <scope>NUCLEOTIDE SEQUENCE [LARGE SCALE GENOMIC DNA]</scope>
    <source>
        <strain evidence="2 3">DSM 18527</strain>
    </source>
</reference>
<keyword evidence="2" id="KW-0436">Ligase</keyword>
<dbReference type="InterPro" id="IPR050664">
    <property type="entry name" value="Octanoyltrans_LipM/LipL"/>
</dbReference>
<dbReference type="PROSITE" id="PS51733">
    <property type="entry name" value="BPL_LPL_CATALYTIC"/>
    <property type="match status" value="1"/>
</dbReference>
<evidence type="ECO:0000313" key="3">
    <source>
        <dbReference type="Proteomes" id="UP000051236"/>
    </source>
</evidence>
<dbReference type="Proteomes" id="UP000051236">
    <property type="component" value="Unassembled WGS sequence"/>
</dbReference>
<dbReference type="GO" id="GO:0009249">
    <property type="term" value="P:protein lipoylation"/>
    <property type="evidence" value="ECO:0007669"/>
    <property type="project" value="UniProtKB-ARBA"/>
</dbReference>
<dbReference type="InterPro" id="IPR045864">
    <property type="entry name" value="aa-tRNA-synth_II/BPL/LPL"/>
</dbReference>
<proteinExistence type="predicted"/>
<dbReference type="SUPFAM" id="SSF55681">
    <property type="entry name" value="Class II aaRS and biotin synthetases"/>
    <property type="match status" value="1"/>
</dbReference>
<dbReference type="AlphaFoldDB" id="A0A0R1XMQ6"/>
<comment type="caution">
    <text evidence="2">The sequence shown here is derived from an EMBL/GenBank/DDBJ whole genome shotgun (WGS) entry which is preliminary data.</text>
</comment>
<dbReference type="PANTHER" id="PTHR43679:SF2">
    <property type="entry name" value="OCTANOYL-[GCVH]:PROTEIN N-OCTANOYLTRANSFERASE"/>
    <property type="match status" value="1"/>
</dbReference>
<accession>A0A0R1XMQ6</accession>
<dbReference type="eggNOG" id="COG0095">
    <property type="taxonomic scope" value="Bacteria"/>
</dbReference>
<dbReference type="Gene3D" id="3.30.930.10">
    <property type="entry name" value="Bira Bifunctional Protein, Domain 2"/>
    <property type="match status" value="1"/>
</dbReference>
<dbReference type="GO" id="GO:0016874">
    <property type="term" value="F:ligase activity"/>
    <property type="evidence" value="ECO:0007669"/>
    <property type="project" value="UniProtKB-KW"/>
</dbReference>
<evidence type="ECO:0000313" key="2">
    <source>
        <dbReference type="EMBL" id="KRM31544.1"/>
    </source>
</evidence>
<evidence type="ECO:0000259" key="1">
    <source>
        <dbReference type="PROSITE" id="PS51733"/>
    </source>
</evidence>
<dbReference type="Pfam" id="PF21948">
    <property type="entry name" value="LplA-B_cat"/>
    <property type="match status" value="1"/>
</dbReference>
<dbReference type="CDD" id="cd16443">
    <property type="entry name" value="LplA"/>
    <property type="match status" value="1"/>
</dbReference>
<dbReference type="PANTHER" id="PTHR43679">
    <property type="entry name" value="OCTANOYLTRANSFERASE LIPM-RELATED"/>
    <property type="match status" value="1"/>
</dbReference>
<dbReference type="EMBL" id="AZGA01000077">
    <property type="protein sequence ID" value="KRM31544.1"/>
    <property type="molecule type" value="Genomic_DNA"/>
</dbReference>
<dbReference type="GO" id="GO:0140096">
    <property type="term" value="F:catalytic activity, acting on a protein"/>
    <property type="evidence" value="ECO:0007669"/>
    <property type="project" value="UniProtKB-ARBA"/>
</dbReference>
<feature type="domain" description="BPL/LPL catalytic" evidence="1">
    <location>
        <begin position="37"/>
        <end position="242"/>
    </location>
</feature>
<keyword evidence="3" id="KW-1185">Reference proteome</keyword>